<name>A0A151M1S7_ALLMI</name>
<accession>A0A151M1S7</accession>
<dbReference type="AlphaFoldDB" id="A0A151M1S7"/>
<evidence type="ECO:0000313" key="3">
    <source>
        <dbReference type="Proteomes" id="UP000050525"/>
    </source>
</evidence>
<keyword evidence="3" id="KW-1185">Reference proteome</keyword>
<protein>
    <submittedName>
        <fullName evidence="2">Uncharacterized protein</fullName>
    </submittedName>
</protein>
<reference evidence="2 3" key="1">
    <citation type="journal article" date="2012" name="Genome Biol.">
        <title>Sequencing three crocodilian genomes to illuminate the evolution of archosaurs and amniotes.</title>
        <authorList>
            <person name="St John J.A."/>
            <person name="Braun E.L."/>
            <person name="Isberg S.R."/>
            <person name="Miles L.G."/>
            <person name="Chong A.Y."/>
            <person name="Gongora J."/>
            <person name="Dalzell P."/>
            <person name="Moran C."/>
            <person name="Bed'hom B."/>
            <person name="Abzhanov A."/>
            <person name="Burgess S.C."/>
            <person name="Cooksey A.M."/>
            <person name="Castoe T.A."/>
            <person name="Crawford N.G."/>
            <person name="Densmore L.D."/>
            <person name="Drew J.C."/>
            <person name="Edwards S.V."/>
            <person name="Faircloth B.C."/>
            <person name="Fujita M.K."/>
            <person name="Greenwold M.J."/>
            <person name="Hoffmann F.G."/>
            <person name="Howard J.M."/>
            <person name="Iguchi T."/>
            <person name="Janes D.E."/>
            <person name="Khan S.Y."/>
            <person name="Kohno S."/>
            <person name="de Koning A.J."/>
            <person name="Lance S.L."/>
            <person name="McCarthy F.M."/>
            <person name="McCormack J.E."/>
            <person name="Merchant M.E."/>
            <person name="Peterson D.G."/>
            <person name="Pollock D.D."/>
            <person name="Pourmand N."/>
            <person name="Raney B.J."/>
            <person name="Roessler K.A."/>
            <person name="Sanford J.R."/>
            <person name="Sawyer R.H."/>
            <person name="Schmidt C.J."/>
            <person name="Triplett E.W."/>
            <person name="Tuberville T.D."/>
            <person name="Venegas-Anaya M."/>
            <person name="Howard J.T."/>
            <person name="Jarvis E.D."/>
            <person name="Guillette L.J.Jr."/>
            <person name="Glenn T.C."/>
            <person name="Green R.E."/>
            <person name="Ray D.A."/>
        </authorList>
    </citation>
    <scope>NUCLEOTIDE SEQUENCE [LARGE SCALE GENOMIC DNA]</scope>
    <source>
        <strain evidence="2">KSC_2009_1</strain>
    </source>
</reference>
<sequence>MFHNFGLTGLVNSGPFVQGVLDLQLGAIAVPPFLIGDPAYLLLSWLMWLYTNHLDPRKTHNCWTKGYLTHYMLLLLIFMVLQEHLVWEPEL</sequence>
<feature type="transmembrane region" description="Helical" evidence="1">
    <location>
        <begin position="25"/>
        <end position="50"/>
    </location>
</feature>
<feature type="transmembrane region" description="Helical" evidence="1">
    <location>
        <begin position="62"/>
        <end position="81"/>
    </location>
</feature>
<dbReference type="Proteomes" id="UP000050525">
    <property type="component" value="Unassembled WGS sequence"/>
</dbReference>
<keyword evidence="1" id="KW-0812">Transmembrane</keyword>
<comment type="caution">
    <text evidence="2">The sequence shown here is derived from an EMBL/GenBank/DDBJ whole genome shotgun (WGS) entry which is preliminary data.</text>
</comment>
<proteinExistence type="predicted"/>
<gene>
    <name evidence="2" type="ORF">Y1Q_0008551</name>
</gene>
<keyword evidence="1" id="KW-1133">Transmembrane helix</keyword>
<keyword evidence="1" id="KW-0472">Membrane</keyword>
<organism evidence="2 3">
    <name type="scientific">Alligator mississippiensis</name>
    <name type="common">American alligator</name>
    <dbReference type="NCBI Taxonomy" id="8496"/>
    <lineage>
        <taxon>Eukaryota</taxon>
        <taxon>Metazoa</taxon>
        <taxon>Chordata</taxon>
        <taxon>Craniata</taxon>
        <taxon>Vertebrata</taxon>
        <taxon>Euteleostomi</taxon>
        <taxon>Archelosauria</taxon>
        <taxon>Archosauria</taxon>
        <taxon>Crocodylia</taxon>
        <taxon>Alligatoridae</taxon>
        <taxon>Alligatorinae</taxon>
        <taxon>Alligator</taxon>
    </lineage>
</organism>
<evidence type="ECO:0000256" key="1">
    <source>
        <dbReference type="SAM" id="Phobius"/>
    </source>
</evidence>
<dbReference type="EMBL" id="AKHW03006817">
    <property type="protein sequence ID" value="KYO18440.1"/>
    <property type="molecule type" value="Genomic_DNA"/>
</dbReference>
<evidence type="ECO:0000313" key="2">
    <source>
        <dbReference type="EMBL" id="KYO18440.1"/>
    </source>
</evidence>